<organism evidence="1 2">
    <name type="scientific">Gaetbulibacter jejuensis</name>
    <dbReference type="NCBI Taxonomy" id="584607"/>
    <lineage>
        <taxon>Bacteria</taxon>
        <taxon>Pseudomonadati</taxon>
        <taxon>Bacteroidota</taxon>
        <taxon>Flavobacteriia</taxon>
        <taxon>Flavobacteriales</taxon>
        <taxon>Flavobacteriaceae</taxon>
        <taxon>Gaetbulibacter</taxon>
    </lineage>
</organism>
<reference evidence="1 2" key="1">
    <citation type="journal article" date="2019" name="Int. J. Syst. Evol. Microbiol.">
        <title>The Global Catalogue of Microorganisms (GCM) 10K type strain sequencing project: providing services to taxonomists for standard genome sequencing and annotation.</title>
        <authorList>
            <consortium name="The Broad Institute Genomics Platform"/>
            <consortium name="The Broad Institute Genome Sequencing Center for Infectious Disease"/>
            <person name="Wu L."/>
            <person name="Ma J."/>
        </authorList>
    </citation>
    <scope>NUCLEOTIDE SEQUENCE [LARGE SCALE GENOMIC DNA]</scope>
    <source>
        <strain evidence="1 2">JCM 15976</strain>
    </source>
</reference>
<evidence type="ECO:0000313" key="1">
    <source>
        <dbReference type="EMBL" id="GAA0745199.1"/>
    </source>
</evidence>
<dbReference type="PANTHER" id="PTHR35340:SF5">
    <property type="entry name" value="ASST-DOMAIN-CONTAINING PROTEIN"/>
    <property type="match status" value="1"/>
</dbReference>
<dbReference type="InterPro" id="IPR039535">
    <property type="entry name" value="ASST-like"/>
</dbReference>
<comment type="caution">
    <text evidence="1">The sequence shown here is derived from an EMBL/GenBank/DDBJ whole genome shotgun (WGS) entry which is preliminary data.</text>
</comment>
<dbReference type="InterPro" id="IPR053143">
    <property type="entry name" value="Arylsulfate_ST"/>
</dbReference>
<evidence type="ECO:0000313" key="2">
    <source>
        <dbReference type="Proteomes" id="UP001500736"/>
    </source>
</evidence>
<proteinExistence type="predicted"/>
<dbReference type="Gene3D" id="2.130.10.10">
    <property type="entry name" value="YVTN repeat-like/Quinoprotein amine dehydrogenase"/>
    <property type="match status" value="1"/>
</dbReference>
<dbReference type="EMBL" id="BAAAGF010000003">
    <property type="protein sequence ID" value="GAA0745199.1"/>
    <property type="molecule type" value="Genomic_DNA"/>
</dbReference>
<dbReference type="InterPro" id="IPR015943">
    <property type="entry name" value="WD40/YVTN_repeat-like_dom_sf"/>
</dbReference>
<accession>A0ABN1JRH4</accession>
<sequence>MGCSDDDTNEISNDDSTGEIEGIDTNSYIMVVDTNFNSVFLINHDGDELFEWDFTGEQLGNDAELQDDGSLIVELKTNNSNISFGGYGGKFRKINADQSTDWEVSYSGSSYRAHHDFDYLSNGNIIFLVWEEVTATEAEQMGFSANNAIYPEAIVELNPETNEVVWEWHAKEHLIQDYDSTKDNYGVVANNPNKININYNSSQSDGDIMHANGITVDETNDLIYVTVNYYNEVWVIDHSTTTTEAASDTGGNYGLGGDLVYRFGNPDTYDNTGTITLNRVHYPNLLDTGNMLVYSNNIYNGQSAVIEYELNPPYQLVAGQDNEPTVTWEFTDTDLYSLTTSSAGRMSNGNTLIGEGTAGTIWEVNESGEVLWKNSNYNSIWRTYPIDIDSPATTALGL</sequence>
<dbReference type="Proteomes" id="UP001500736">
    <property type="component" value="Unassembled WGS sequence"/>
</dbReference>
<protein>
    <recommendedName>
        <fullName evidence="3">Arylsulfotransferase ASST</fullName>
    </recommendedName>
</protein>
<dbReference type="PANTHER" id="PTHR35340">
    <property type="entry name" value="PQQ ENZYME REPEAT PROTEIN-RELATED"/>
    <property type="match status" value="1"/>
</dbReference>
<evidence type="ECO:0008006" key="3">
    <source>
        <dbReference type="Google" id="ProtNLM"/>
    </source>
</evidence>
<name>A0ABN1JRH4_9FLAO</name>
<gene>
    <name evidence="1" type="ORF">GCM10009431_20000</name>
</gene>
<dbReference type="Pfam" id="PF14269">
    <property type="entry name" value="Arylsulfotran_2"/>
    <property type="match status" value="1"/>
</dbReference>
<keyword evidence="2" id="KW-1185">Reference proteome</keyword>
<dbReference type="SUPFAM" id="SSF63829">
    <property type="entry name" value="Calcium-dependent phosphotriesterase"/>
    <property type="match status" value="1"/>
</dbReference>